<feature type="compositionally biased region" description="Polar residues" evidence="1">
    <location>
        <begin position="367"/>
        <end position="385"/>
    </location>
</feature>
<dbReference type="PANTHER" id="PTHR15335">
    <property type="entry name" value="PROTEIN TFG"/>
    <property type="match status" value="1"/>
</dbReference>
<dbReference type="STRING" id="283909.R7V6W4"/>
<reference evidence="3 5" key="2">
    <citation type="journal article" date="2013" name="Nature">
        <title>Insights into bilaterian evolution from three spiralian genomes.</title>
        <authorList>
            <person name="Simakov O."/>
            <person name="Marletaz F."/>
            <person name="Cho S.J."/>
            <person name="Edsinger-Gonzales E."/>
            <person name="Havlak P."/>
            <person name="Hellsten U."/>
            <person name="Kuo D.H."/>
            <person name="Larsson T."/>
            <person name="Lv J."/>
            <person name="Arendt D."/>
            <person name="Savage R."/>
            <person name="Osoegawa K."/>
            <person name="de Jong P."/>
            <person name="Grimwood J."/>
            <person name="Chapman J.A."/>
            <person name="Shapiro H."/>
            <person name="Aerts A."/>
            <person name="Otillar R.P."/>
            <person name="Terry A.Y."/>
            <person name="Boore J.L."/>
            <person name="Grigoriev I.V."/>
            <person name="Lindberg D.R."/>
            <person name="Seaver E.C."/>
            <person name="Weisblat D.A."/>
            <person name="Putnam N.H."/>
            <person name="Rokhsar D.S."/>
        </authorList>
    </citation>
    <scope>NUCLEOTIDE SEQUENCE</scope>
    <source>
        <strain evidence="3 5">I ESC-2004</strain>
    </source>
</reference>
<feature type="compositionally biased region" description="Polar residues" evidence="1">
    <location>
        <begin position="211"/>
        <end position="223"/>
    </location>
</feature>
<feature type="domain" description="PB1" evidence="2">
    <location>
        <begin position="14"/>
        <end position="95"/>
    </location>
</feature>
<dbReference type="Proteomes" id="UP000014760">
    <property type="component" value="Unassembled WGS sequence"/>
</dbReference>
<proteinExistence type="predicted"/>
<dbReference type="PANTHER" id="PTHR15335:SF7">
    <property type="entry name" value="PROTEIN TFG"/>
    <property type="match status" value="1"/>
</dbReference>
<feature type="region of interest" description="Disordered" evidence="1">
    <location>
        <begin position="177"/>
        <end position="407"/>
    </location>
</feature>
<dbReference type="EMBL" id="AMQN01000703">
    <property type="status" value="NOT_ANNOTATED_CDS"/>
    <property type="molecule type" value="Genomic_DNA"/>
</dbReference>
<evidence type="ECO:0000259" key="2">
    <source>
        <dbReference type="PROSITE" id="PS51745"/>
    </source>
</evidence>
<dbReference type="HOGENOM" id="CLU_058059_1_0_1"/>
<protein>
    <recommendedName>
        <fullName evidence="2">PB1 domain-containing protein</fullName>
    </recommendedName>
</protein>
<dbReference type="EMBL" id="KB294417">
    <property type="protein sequence ID" value="ELU14613.1"/>
    <property type="molecule type" value="Genomic_DNA"/>
</dbReference>
<dbReference type="SMART" id="SM00666">
    <property type="entry name" value="PB1"/>
    <property type="match status" value="1"/>
</dbReference>
<name>R7V6W4_CAPTE</name>
<dbReference type="Pfam" id="PF00564">
    <property type="entry name" value="PB1"/>
    <property type="match status" value="1"/>
</dbReference>
<dbReference type="CDD" id="cd06401">
    <property type="entry name" value="PB1_TFG"/>
    <property type="match status" value="1"/>
</dbReference>
<dbReference type="EnsemblMetazoa" id="CapteT180567">
    <property type="protein sequence ID" value="CapteP180567"/>
    <property type="gene ID" value="CapteG180567"/>
</dbReference>
<dbReference type="InterPro" id="IPR034857">
    <property type="entry name" value="PB1_TFG"/>
</dbReference>
<reference evidence="4" key="3">
    <citation type="submission" date="2015-06" db="UniProtKB">
        <authorList>
            <consortium name="EnsemblMetazoa"/>
        </authorList>
    </citation>
    <scope>IDENTIFICATION</scope>
</reference>
<feature type="compositionally biased region" description="Polar residues" evidence="1">
    <location>
        <begin position="322"/>
        <end position="345"/>
    </location>
</feature>
<dbReference type="GO" id="GO:0042802">
    <property type="term" value="F:identical protein binding"/>
    <property type="evidence" value="ECO:0007669"/>
    <property type="project" value="InterPro"/>
</dbReference>
<accession>R7V6W4</accession>
<reference evidence="5" key="1">
    <citation type="submission" date="2012-12" db="EMBL/GenBank/DDBJ databases">
        <authorList>
            <person name="Hellsten U."/>
            <person name="Grimwood J."/>
            <person name="Chapman J.A."/>
            <person name="Shapiro H."/>
            <person name="Aerts A."/>
            <person name="Otillar R.P."/>
            <person name="Terry A.Y."/>
            <person name="Boore J.L."/>
            <person name="Simakov O."/>
            <person name="Marletaz F."/>
            <person name="Cho S.-J."/>
            <person name="Edsinger-Gonzales E."/>
            <person name="Havlak P."/>
            <person name="Kuo D.-H."/>
            <person name="Larsson T."/>
            <person name="Lv J."/>
            <person name="Arendt D."/>
            <person name="Savage R."/>
            <person name="Osoegawa K."/>
            <person name="de Jong P."/>
            <person name="Lindberg D.R."/>
            <person name="Seaver E.C."/>
            <person name="Weisblat D.A."/>
            <person name="Putnam N.H."/>
            <person name="Grigoriev I.V."/>
            <person name="Rokhsar D.S."/>
        </authorList>
    </citation>
    <scope>NUCLEOTIDE SEQUENCE</scope>
    <source>
        <strain evidence="5">I ESC-2004</strain>
    </source>
</reference>
<dbReference type="GO" id="GO:0048208">
    <property type="term" value="P:COPII vesicle coating"/>
    <property type="evidence" value="ECO:0007669"/>
    <property type="project" value="InterPro"/>
</dbReference>
<evidence type="ECO:0000313" key="5">
    <source>
        <dbReference type="Proteomes" id="UP000014760"/>
    </source>
</evidence>
<evidence type="ECO:0000313" key="4">
    <source>
        <dbReference type="EnsemblMetazoa" id="CapteP180567"/>
    </source>
</evidence>
<feature type="compositionally biased region" description="Polar residues" evidence="1">
    <location>
        <begin position="187"/>
        <end position="199"/>
    </location>
</feature>
<dbReference type="OMA" id="SEYRFGM"/>
<sequence>MDEKSFARLDLAGKLIIKVQLGEDIRRIPIHNDDITYDELVLMMQRIFRGQLDSKDEVAIKYKDEDGDLITIFDSSDLSFAIQCSRILRITLFVNGRPRPLETAQVKHIREELQEIRDRVNHLVDQLSCEQSDAPVHNHVQSSSMQEQAVDPTVVAHARPPVPVGGSKEFDPLSARAAAEPDEAQQKVMSSFGLQNDGGSLTPVERPRSPGSESTHSANSMPTAQRPGGPPEAPQVHQPHPSQLPPQQQQMPPQQAPYPQQQPTSQPHGPQPGYAGAPAGYPTGAGGPPLQQGMPQGPQVPQQPAQQPAQHPSQPPYAGPTGYSSANSQAYTPTSQYYRYGQSQMGPGYAAGYTQAGMSPSPGGQPGESTVPTQSSNNPYAMGNNQYGQQYPRPQGQYPRPPTTGYQ</sequence>
<dbReference type="InterPro" id="IPR053793">
    <property type="entry name" value="PB1-like"/>
</dbReference>
<feature type="compositionally biased region" description="Low complexity" evidence="1">
    <location>
        <begin position="386"/>
        <end position="398"/>
    </location>
</feature>
<evidence type="ECO:0000256" key="1">
    <source>
        <dbReference type="SAM" id="MobiDB-lite"/>
    </source>
</evidence>
<dbReference type="PROSITE" id="PS51745">
    <property type="entry name" value="PB1"/>
    <property type="match status" value="1"/>
</dbReference>
<dbReference type="SUPFAM" id="SSF54277">
    <property type="entry name" value="CAD &amp; PB1 domains"/>
    <property type="match status" value="1"/>
</dbReference>
<dbReference type="OrthoDB" id="1594986at2759"/>
<dbReference type="GO" id="GO:0070971">
    <property type="term" value="C:endoplasmic reticulum exit site"/>
    <property type="evidence" value="ECO:0007669"/>
    <property type="project" value="TreeGrafter"/>
</dbReference>
<evidence type="ECO:0000313" key="3">
    <source>
        <dbReference type="EMBL" id="ELU14613.1"/>
    </source>
</evidence>
<dbReference type="Gene3D" id="3.10.20.90">
    <property type="entry name" value="Phosphatidylinositol 3-kinase Catalytic Subunit, Chain A, domain 1"/>
    <property type="match status" value="1"/>
</dbReference>
<dbReference type="InterPro" id="IPR033512">
    <property type="entry name" value="TFG"/>
</dbReference>
<feature type="compositionally biased region" description="Low complexity" evidence="1">
    <location>
        <begin position="234"/>
        <end position="312"/>
    </location>
</feature>
<gene>
    <name evidence="3" type="ORF">CAPTEDRAFT_180567</name>
</gene>
<keyword evidence="5" id="KW-1185">Reference proteome</keyword>
<dbReference type="AlphaFoldDB" id="R7V6W4"/>
<dbReference type="InterPro" id="IPR000270">
    <property type="entry name" value="PB1_dom"/>
</dbReference>
<organism evidence="3">
    <name type="scientific">Capitella teleta</name>
    <name type="common">Polychaete worm</name>
    <dbReference type="NCBI Taxonomy" id="283909"/>
    <lineage>
        <taxon>Eukaryota</taxon>
        <taxon>Metazoa</taxon>
        <taxon>Spiralia</taxon>
        <taxon>Lophotrochozoa</taxon>
        <taxon>Annelida</taxon>
        <taxon>Polychaeta</taxon>
        <taxon>Sedentaria</taxon>
        <taxon>Scolecida</taxon>
        <taxon>Capitellidae</taxon>
        <taxon>Capitella</taxon>
    </lineage>
</organism>